<evidence type="ECO:0000259" key="2">
    <source>
        <dbReference type="PROSITE" id="PS51034"/>
    </source>
</evidence>
<dbReference type="PROSITE" id="PS51034">
    <property type="entry name" value="ZP_2"/>
    <property type="match status" value="1"/>
</dbReference>
<name>A0AAV2RSJ0_MEGNR</name>
<reference evidence="3 4" key="1">
    <citation type="submission" date="2024-05" db="EMBL/GenBank/DDBJ databases">
        <authorList>
            <person name="Wallberg A."/>
        </authorList>
    </citation>
    <scope>NUCLEOTIDE SEQUENCE [LARGE SCALE GENOMIC DNA]</scope>
</reference>
<feature type="domain" description="ZP" evidence="2">
    <location>
        <begin position="65"/>
        <end position="320"/>
    </location>
</feature>
<gene>
    <name evidence="3" type="ORF">MNOR_LOCUS28881</name>
</gene>
<dbReference type="Pfam" id="PF25057">
    <property type="entry name" value="CUT_N"/>
    <property type="match status" value="1"/>
</dbReference>
<proteinExistence type="predicted"/>
<dbReference type="InterPro" id="IPR056953">
    <property type="entry name" value="CUT_N"/>
</dbReference>
<feature type="signal peptide" evidence="1">
    <location>
        <begin position="1"/>
        <end position="24"/>
    </location>
</feature>
<evidence type="ECO:0000313" key="3">
    <source>
        <dbReference type="EMBL" id="CAL4141552.1"/>
    </source>
</evidence>
<sequence>GSMFGTGIATTILLMAALTQWTEGNSFIPERIGGGRSVSSGGSGTVIQAVDPAAMMPQLVGLDVKCARAGMTVHIEFDRPFPGVIYSKGYFYDPKCNYVTPQNTGESKYSFNVPFDSCGTSGQLEMPTPDRDMYFDNTIIIQNDALIQEVWDTARAIRCTWQHTISKSVNSKPFKVYEPEKVSVQLDSRSVNTLMEIQQGSGPFATPATGYIYMGDDTSMVIYLSSGGKSLDANVVSCSGSRSNGEVVDLLDSRGCVLRSDLLTPFSKTTKTNGVKADLMLYSYLKGFKIAEKSEFVISCQLEVCQDTCSKPCTGAKFDDLILFRRRRRTAQNSLLPRFHQR</sequence>
<dbReference type="PANTHER" id="PTHR46560:SF1">
    <property type="entry name" value="MINIATURE"/>
    <property type="match status" value="1"/>
</dbReference>
<feature type="non-terminal residue" evidence="3">
    <location>
        <position position="1"/>
    </location>
</feature>
<dbReference type="PANTHER" id="PTHR46560">
    <property type="entry name" value="CYPHER, ISOFORM B"/>
    <property type="match status" value="1"/>
</dbReference>
<organism evidence="3 4">
    <name type="scientific">Meganyctiphanes norvegica</name>
    <name type="common">Northern krill</name>
    <name type="synonym">Thysanopoda norvegica</name>
    <dbReference type="NCBI Taxonomy" id="48144"/>
    <lineage>
        <taxon>Eukaryota</taxon>
        <taxon>Metazoa</taxon>
        <taxon>Ecdysozoa</taxon>
        <taxon>Arthropoda</taxon>
        <taxon>Crustacea</taxon>
        <taxon>Multicrustacea</taxon>
        <taxon>Malacostraca</taxon>
        <taxon>Eumalacostraca</taxon>
        <taxon>Eucarida</taxon>
        <taxon>Euphausiacea</taxon>
        <taxon>Euphausiidae</taxon>
        <taxon>Meganyctiphanes</taxon>
    </lineage>
</organism>
<keyword evidence="4" id="KW-1185">Reference proteome</keyword>
<evidence type="ECO:0000313" key="4">
    <source>
        <dbReference type="Proteomes" id="UP001497623"/>
    </source>
</evidence>
<dbReference type="InterPro" id="IPR001507">
    <property type="entry name" value="ZP_dom"/>
</dbReference>
<accession>A0AAV2RSJ0</accession>
<dbReference type="EMBL" id="CAXKWB010032605">
    <property type="protein sequence ID" value="CAL4141552.1"/>
    <property type="molecule type" value="Genomic_DNA"/>
</dbReference>
<protein>
    <recommendedName>
        <fullName evidence="2">ZP domain-containing protein</fullName>
    </recommendedName>
</protein>
<evidence type="ECO:0000256" key="1">
    <source>
        <dbReference type="SAM" id="SignalP"/>
    </source>
</evidence>
<comment type="caution">
    <text evidence="3">The sequence shown here is derived from an EMBL/GenBank/DDBJ whole genome shotgun (WGS) entry which is preliminary data.</text>
</comment>
<dbReference type="SMART" id="SM00241">
    <property type="entry name" value="ZP"/>
    <property type="match status" value="1"/>
</dbReference>
<dbReference type="AlphaFoldDB" id="A0AAV2RSJ0"/>
<dbReference type="Proteomes" id="UP001497623">
    <property type="component" value="Unassembled WGS sequence"/>
</dbReference>
<keyword evidence="1" id="KW-0732">Signal</keyword>
<feature type="chain" id="PRO_5043886920" description="ZP domain-containing protein" evidence="1">
    <location>
        <begin position="25"/>
        <end position="342"/>
    </location>
</feature>